<evidence type="ECO:0000313" key="9">
    <source>
        <dbReference type="Proteomes" id="UP000664731"/>
    </source>
</evidence>
<evidence type="ECO:0000256" key="6">
    <source>
        <dbReference type="SAM" id="SignalP"/>
    </source>
</evidence>
<feature type="signal peptide" evidence="6">
    <location>
        <begin position="1"/>
        <end position="28"/>
    </location>
</feature>
<gene>
    <name evidence="4" type="primary">bamE</name>
    <name evidence="8" type="ORF">J1777_03190</name>
</gene>
<dbReference type="HAMAP" id="MF_00925">
    <property type="entry name" value="OM_assembly_BamE"/>
    <property type="match status" value="1"/>
</dbReference>
<dbReference type="InterPro" id="IPR037873">
    <property type="entry name" value="BamE-like"/>
</dbReference>
<dbReference type="PANTHER" id="PTHR37482">
    <property type="entry name" value="OUTER MEMBRANE PROTEIN ASSEMBLY FACTOR BAME"/>
    <property type="match status" value="1"/>
</dbReference>
<dbReference type="GO" id="GO:0030674">
    <property type="term" value="F:protein-macromolecule adaptor activity"/>
    <property type="evidence" value="ECO:0007669"/>
    <property type="project" value="TreeGrafter"/>
</dbReference>
<keyword evidence="1 4" id="KW-0732">Signal</keyword>
<comment type="function">
    <text evidence="4">Part of the outer membrane protein assembly complex, which is involved in assembly and insertion of beta-barrel proteins into the outer membrane.</text>
</comment>
<feature type="compositionally biased region" description="Low complexity" evidence="5">
    <location>
        <begin position="155"/>
        <end position="179"/>
    </location>
</feature>
<evidence type="ECO:0000256" key="3">
    <source>
        <dbReference type="ARBA" id="ARBA00023237"/>
    </source>
</evidence>
<dbReference type="Gene3D" id="3.30.1450.10">
    <property type="match status" value="1"/>
</dbReference>
<comment type="subunit">
    <text evidence="4">Part of the Bam complex.</text>
</comment>
<evidence type="ECO:0000256" key="4">
    <source>
        <dbReference type="HAMAP-Rule" id="MF_00925"/>
    </source>
</evidence>
<keyword evidence="9" id="KW-1185">Reference proteome</keyword>
<dbReference type="InterPro" id="IPR007450">
    <property type="entry name" value="BamE_dom"/>
</dbReference>
<comment type="subcellular location">
    <subcellularLocation>
        <location evidence="4">Cell outer membrane</location>
        <topology evidence="4">Lipid-anchor</topology>
    </subcellularLocation>
</comment>
<evidence type="ECO:0000256" key="1">
    <source>
        <dbReference type="ARBA" id="ARBA00022729"/>
    </source>
</evidence>
<dbReference type="GO" id="GO:1990063">
    <property type="term" value="C:Bam protein complex"/>
    <property type="evidence" value="ECO:0007669"/>
    <property type="project" value="TreeGrafter"/>
</dbReference>
<dbReference type="EMBL" id="JAFNME010000004">
    <property type="protein sequence ID" value="MBO1248844.1"/>
    <property type="molecule type" value="Genomic_DNA"/>
</dbReference>
<evidence type="ECO:0000313" key="8">
    <source>
        <dbReference type="EMBL" id="MBO1248844.1"/>
    </source>
</evidence>
<feature type="chain" id="PRO_5037658367" description="Outer membrane protein assembly factor BamE" evidence="6">
    <location>
        <begin position="29"/>
        <end position="189"/>
    </location>
</feature>
<protein>
    <recommendedName>
        <fullName evidence="4">Outer membrane protein assembly factor BamE</fullName>
    </recommendedName>
</protein>
<dbReference type="InterPro" id="IPR026592">
    <property type="entry name" value="BamE"/>
</dbReference>
<evidence type="ECO:0000256" key="2">
    <source>
        <dbReference type="ARBA" id="ARBA00023136"/>
    </source>
</evidence>
<keyword evidence="3 4" id="KW-0998">Cell outer membrane</keyword>
<keyword evidence="4" id="KW-0564">Palmitate</keyword>
<dbReference type="AlphaFoldDB" id="A0A939GVI3"/>
<comment type="caution">
    <text evidence="8">The sequence shown here is derived from an EMBL/GenBank/DDBJ whole genome shotgun (WGS) entry which is preliminary data.</text>
</comment>
<feature type="region of interest" description="Disordered" evidence="5">
    <location>
        <begin position="130"/>
        <end position="189"/>
    </location>
</feature>
<keyword evidence="4" id="KW-0449">Lipoprotein</keyword>
<evidence type="ECO:0000256" key="5">
    <source>
        <dbReference type="SAM" id="MobiDB-lite"/>
    </source>
</evidence>
<keyword evidence="2 4" id="KW-0472">Membrane</keyword>
<evidence type="ECO:0000259" key="7">
    <source>
        <dbReference type="Pfam" id="PF04355"/>
    </source>
</evidence>
<dbReference type="PANTHER" id="PTHR37482:SF1">
    <property type="entry name" value="OUTER MEMBRANE PROTEIN ASSEMBLY FACTOR BAME"/>
    <property type="match status" value="1"/>
</dbReference>
<proteinExistence type="inferred from homology"/>
<dbReference type="GO" id="GO:0051205">
    <property type="term" value="P:protein insertion into membrane"/>
    <property type="evidence" value="ECO:0007669"/>
    <property type="project" value="UniProtKB-UniRule"/>
</dbReference>
<reference evidence="8" key="1">
    <citation type="submission" date="2021-03" db="EMBL/GenBank/DDBJ databases">
        <title>Comamonas denitrificans.</title>
        <authorList>
            <person name="Finster K."/>
        </authorList>
    </citation>
    <scope>NUCLEOTIDE SEQUENCE</scope>
    <source>
        <strain evidence="8">MM2021_4</strain>
    </source>
</reference>
<organism evidence="8 9">
    <name type="scientific">Comamonas denitrificans</name>
    <dbReference type="NCBI Taxonomy" id="117506"/>
    <lineage>
        <taxon>Bacteria</taxon>
        <taxon>Pseudomonadati</taxon>
        <taxon>Pseudomonadota</taxon>
        <taxon>Betaproteobacteria</taxon>
        <taxon>Burkholderiales</taxon>
        <taxon>Comamonadaceae</taxon>
        <taxon>Comamonas</taxon>
    </lineage>
</organism>
<name>A0A939GVI3_9BURK</name>
<sequence length="189" mass="20535">MPALTRYRAALALVLPLALAACSSVSDASRSAMHKLTPYKVEVVQGNVVTKEQVQALQPGMSRQQIREILGSPLMTSVFHSDRWEYVFTMKRQGVAEQTRKLTVFFQGDSFVRAQGDEMPSEEEFIASLSKPKGKLKIPPLQATPEQLAKYPGPAAQSDASTASSAPNSAPNSATSSAPQRSYPPLERD</sequence>
<feature type="domain" description="Outer membrane protein assembly factor BamE" evidence="7">
    <location>
        <begin position="46"/>
        <end position="115"/>
    </location>
</feature>
<dbReference type="Pfam" id="PF04355">
    <property type="entry name" value="BamE"/>
    <property type="match status" value="1"/>
</dbReference>
<comment type="similarity">
    <text evidence="4">Belongs to the BamE family.</text>
</comment>
<dbReference type="RefSeq" id="WP_207574386.1">
    <property type="nucleotide sequence ID" value="NZ_JAFNME010000004.1"/>
</dbReference>
<dbReference type="PROSITE" id="PS51257">
    <property type="entry name" value="PROKAR_LIPOPROTEIN"/>
    <property type="match status" value="1"/>
</dbReference>
<accession>A0A939GVI3</accession>
<dbReference type="Proteomes" id="UP000664731">
    <property type="component" value="Unassembled WGS sequence"/>
</dbReference>
<dbReference type="GO" id="GO:0043165">
    <property type="term" value="P:Gram-negative-bacterium-type cell outer membrane assembly"/>
    <property type="evidence" value="ECO:0007669"/>
    <property type="project" value="UniProtKB-UniRule"/>
</dbReference>